<dbReference type="HOGENOM" id="CLU_1094268_0_0_1"/>
<proteinExistence type="predicted"/>
<keyword evidence="1" id="KW-0472">Membrane</keyword>
<organism evidence="2 3">
    <name type="scientific">Edhazardia aedis (strain USNM 41457)</name>
    <name type="common">Microsporidian parasite</name>
    <dbReference type="NCBI Taxonomy" id="1003232"/>
    <lineage>
        <taxon>Eukaryota</taxon>
        <taxon>Fungi</taxon>
        <taxon>Fungi incertae sedis</taxon>
        <taxon>Microsporidia</taxon>
        <taxon>Edhazardia</taxon>
    </lineage>
</organism>
<keyword evidence="1" id="KW-0812">Transmembrane</keyword>
<gene>
    <name evidence="2" type="ORF">EDEG_03065</name>
</gene>
<evidence type="ECO:0000256" key="1">
    <source>
        <dbReference type="SAM" id="Phobius"/>
    </source>
</evidence>
<comment type="caution">
    <text evidence="2">The sequence shown here is derived from an EMBL/GenBank/DDBJ whole genome shotgun (WGS) entry which is preliminary data.</text>
</comment>
<evidence type="ECO:0000313" key="3">
    <source>
        <dbReference type="Proteomes" id="UP000003163"/>
    </source>
</evidence>
<feature type="transmembrane region" description="Helical" evidence="1">
    <location>
        <begin position="6"/>
        <end position="26"/>
    </location>
</feature>
<accession>J9D3Y8</accession>
<dbReference type="EMBL" id="AFBI03000067">
    <property type="protein sequence ID" value="EJW02526.1"/>
    <property type="molecule type" value="Genomic_DNA"/>
</dbReference>
<dbReference type="Proteomes" id="UP000003163">
    <property type="component" value="Unassembled WGS sequence"/>
</dbReference>
<keyword evidence="1" id="KW-1133">Transmembrane helix</keyword>
<keyword evidence="3" id="KW-1185">Reference proteome</keyword>
<protein>
    <submittedName>
        <fullName evidence="2">Uncharacterized protein</fullName>
    </submittedName>
</protein>
<reference evidence="3" key="2">
    <citation type="submission" date="2015-07" db="EMBL/GenBank/DDBJ databases">
        <title>Contrasting host-pathogen interactions and genome evolution in two generalist and specialist microsporidian pathogens of mosquitoes.</title>
        <authorList>
            <consortium name="The Broad Institute Genomics Platform"/>
            <consortium name="The Broad Institute Genome Sequencing Center for Infectious Disease"/>
            <person name="Cuomo C.A."/>
            <person name="Sanscrainte N.D."/>
            <person name="Goldberg J.M."/>
            <person name="Heiman D."/>
            <person name="Young S."/>
            <person name="Zeng Q."/>
            <person name="Becnel J.J."/>
            <person name="Birren B.W."/>
        </authorList>
    </citation>
    <scope>NUCLEOTIDE SEQUENCE [LARGE SCALE GENOMIC DNA]</scope>
    <source>
        <strain evidence="3">USNM 41457</strain>
    </source>
</reference>
<dbReference type="InParanoid" id="J9D3Y8"/>
<reference evidence="2 3" key="1">
    <citation type="submission" date="2011-08" db="EMBL/GenBank/DDBJ databases">
        <authorList>
            <person name="Liu Z.J."/>
            <person name="Shi F.L."/>
            <person name="Lu J.Q."/>
            <person name="Li M."/>
            <person name="Wang Z.L."/>
        </authorList>
    </citation>
    <scope>NUCLEOTIDE SEQUENCE [LARGE SCALE GENOMIC DNA]</scope>
    <source>
        <strain evidence="2 3">USNM 41457</strain>
    </source>
</reference>
<sequence length="254" mass="29982">MINNGIFFLYTLIPLFLICLLLKYIFSRITISRKIKNIEKKGKEILQIYTKYKNEEAEVGIYLHNLVIINDDLSRMLEKENPKKTLGLSLHTFTSYKCHEIMLEIIQMKYDFYITKFIQENLRKSLNEILKSNSGILLPNSGCLTEIYDHFTNYNLVGSAFEQIFYVNYEIFSGIERMYRNDRSNTDLNNSGLFILSKIQNMLETKIVFKINSSKSHLYKEKVEKSRKLASVIENYFIDYINLVDNAISFYEKL</sequence>
<evidence type="ECO:0000313" key="2">
    <source>
        <dbReference type="EMBL" id="EJW02526.1"/>
    </source>
</evidence>
<dbReference type="VEuPathDB" id="MicrosporidiaDB:EDEG_03065"/>
<dbReference type="AlphaFoldDB" id="J9D3Y8"/>
<name>J9D3Y8_EDHAE</name>